<feature type="region of interest" description="Disordered" evidence="13">
    <location>
        <begin position="27"/>
        <end position="46"/>
    </location>
</feature>
<dbReference type="InterPro" id="IPR042097">
    <property type="entry name" value="Aminopeptidase_N-like_N_sf"/>
</dbReference>
<keyword evidence="18" id="KW-1185">Reference proteome</keyword>
<dbReference type="Pfam" id="PF17900">
    <property type="entry name" value="Peptidase_M1_N"/>
    <property type="match status" value="1"/>
</dbReference>
<evidence type="ECO:0000256" key="13">
    <source>
        <dbReference type="SAM" id="MobiDB-lite"/>
    </source>
</evidence>
<evidence type="ECO:0000256" key="8">
    <source>
        <dbReference type="ARBA" id="ARBA00022801"/>
    </source>
</evidence>
<sequence length="479" mass="53086">MRSRAVRLVAPVLVLAVTALAALAPSSAARPSNPMPPARPQVGASGIGDPYWPLDGNGGLDVRHYDIAVRYDFDTGRLTGTTTLRVRPTADLSRFGLDLLLPVSTVTVDGRPATFDKPARHELRITPQEPLVRGTDVDVVVGYAGDPSRISYAGESRWLVGADEVVTVGQPHMAPWWFAANDHPRDKATFDITVTGPASYQAVSNGLPVQRTLTGAEATTHWRSAHPMTTYSAFFALGRYDVEQTSRAGLASYTAVSRSLPSSERSRAATSLRRTGAITAWLETRLGPYPFESTGGLVTSQRVGYALENQTRPVYPGPPARGLLVHELAHQWFGDSVSLQRWRDIWLNEGFATFMEVAYAERHGGPSAQQWLRGARDDQVGSRWFWRVDLTDPGAGRIFDPAVYQRGAMTLQALRHRIGERRFWRLLRTWTHDRRHGTGSTWAFRTLAERISGQQLDDFFSTWLREPRPPAPTRSNGLH</sequence>
<accession>A0ABV5KDD6</accession>
<dbReference type="PANTHER" id="PTHR11533">
    <property type="entry name" value="PROTEASE M1 ZINC METALLOPROTEASE"/>
    <property type="match status" value="1"/>
</dbReference>
<dbReference type="InterPro" id="IPR014782">
    <property type="entry name" value="Peptidase_M1_dom"/>
</dbReference>
<comment type="cofactor">
    <cofactor evidence="2">
        <name>Zn(2+)</name>
        <dbReference type="ChEBI" id="CHEBI:29105"/>
    </cofactor>
</comment>
<dbReference type="SUPFAM" id="SSF63737">
    <property type="entry name" value="Leukotriene A4 hydrolase N-terminal domain"/>
    <property type="match status" value="1"/>
</dbReference>
<gene>
    <name evidence="17" type="ORF">ACFFRI_12270</name>
</gene>
<dbReference type="InterPro" id="IPR001930">
    <property type="entry name" value="Peptidase_M1"/>
</dbReference>
<dbReference type="InterPro" id="IPR027268">
    <property type="entry name" value="Peptidase_M4/M1_CTD_sf"/>
</dbReference>
<keyword evidence="7" id="KW-0479">Metal-binding</keyword>
<evidence type="ECO:0000256" key="7">
    <source>
        <dbReference type="ARBA" id="ARBA00022723"/>
    </source>
</evidence>
<comment type="catalytic activity">
    <reaction evidence="1">
        <text>Release of an N-terminal amino acid, Xaa-|-Yaa- from a peptide, amide or arylamide. Xaa is preferably Ala, but may be most amino acids including Pro (slow action). When a terminal hydrophobic residue is followed by a prolyl residue, the two may be released as an intact Xaa-Pro dipeptide.</text>
        <dbReference type="EC" id="3.4.11.2"/>
    </reaction>
</comment>
<evidence type="ECO:0000256" key="9">
    <source>
        <dbReference type="ARBA" id="ARBA00022833"/>
    </source>
</evidence>
<evidence type="ECO:0000256" key="3">
    <source>
        <dbReference type="ARBA" id="ARBA00010136"/>
    </source>
</evidence>
<feature type="chain" id="PRO_5045572352" description="Aminopeptidase N" evidence="14">
    <location>
        <begin position="22"/>
        <end position="479"/>
    </location>
</feature>
<reference evidence="17 18" key="1">
    <citation type="submission" date="2024-09" db="EMBL/GenBank/DDBJ databases">
        <authorList>
            <person name="Sun Q."/>
            <person name="Mori K."/>
        </authorList>
    </citation>
    <scope>NUCLEOTIDE SEQUENCE [LARGE SCALE GENOMIC DNA]</scope>
    <source>
        <strain evidence="17 18">JCM 9626</strain>
    </source>
</reference>
<evidence type="ECO:0000313" key="18">
    <source>
        <dbReference type="Proteomes" id="UP001589750"/>
    </source>
</evidence>
<dbReference type="InterPro" id="IPR045357">
    <property type="entry name" value="Aminopeptidase_N-like_N"/>
</dbReference>
<evidence type="ECO:0000259" key="15">
    <source>
        <dbReference type="Pfam" id="PF01433"/>
    </source>
</evidence>
<keyword evidence="8 17" id="KW-0378">Hydrolase</keyword>
<keyword evidence="17" id="KW-0031">Aminopeptidase</keyword>
<proteinExistence type="inferred from homology"/>
<evidence type="ECO:0000256" key="1">
    <source>
        <dbReference type="ARBA" id="ARBA00000098"/>
    </source>
</evidence>
<dbReference type="PRINTS" id="PR00756">
    <property type="entry name" value="ALADIPTASE"/>
</dbReference>
<dbReference type="PANTHER" id="PTHR11533:SF297">
    <property type="entry name" value="AMINOPEPTIDASE N"/>
    <property type="match status" value="1"/>
</dbReference>
<keyword evidence="6" id="KW-0645">Protease</keyword>
<dbReference type="SUPFAM" id="SSF55486">
    <property type="entry name" value="Metalloproteases ('zincins'), catalytic domain"/>
    <property type="match status" value="1"/>
</dbReference>
<evidence type="ECO:0000256" key="14">
    <source>
        <dbReference type="SAM" id="SignalP"/>
    </source>
</evidence>
<feature type="signal peptide" evidence="14">
    <location>
        <begin position="1"/>
        <end position="21"/>
    </location>
</feature>
<evidence type="ECO:0000256" key="10">
    <source>
        <dbReference type="ARBA" id="ARBA00023049"/>
    </source>
</evidence>
<evidence type="ECO:0000256" key="2">
    <source>
        <dbReference type="ARBA" id="ARBA00001947"/>
    </source>
</evidence>
<dbReference type="Gene3D" id="1.10.390.10">
    <property type="entry name" value="Neutral Protease Domain 2"/>
    <property type="match status" value="1"/>
</dbReference>
<dbReference type="EC" id="3.4.11.2" evidence="4"/>
<dbReference type="GO" id="GO:0004177">
    <property type="term" value="F:aminopeptidase activity"/>
    <property type="evidence" value="ECO:0007669"/>
    <property type="project" value="UniProtKB-KW"/>
</dbReference>
<evidence type="ECO:0000256" key="11">
    <source>
        <dbReference type="ARBA" id="ARBA00029811"/>
    </source>
</evidence>
<name>A0ABV5KDD6_9ACTN</name>
<feature type="domain" description="Peptidase M1 membrane alanine aminopeptidase" evidence="15">
    <location>
        <begin position="322"/>
        <end position="463"/>
    </location>
</feature>
<dbReference type="Pfam" id="PF01433">
    <property type="entry name" value="Peptidase_M1"/>
    <property type="match status" value="1"/>
</dbReference>
<dbReference type="EMBL" id="JBHMDG010000014">
    <property type="protein sequence ID" value="MFB9313820.1"/>
    <property type="molecule type" value="Genomic_DNA"/>
</dbReference>
<dbReference type="Gene3D" id="2.60.40.1730">
    <property type="entry name" value="tricorn interacting facor f3 domain"/>
    <property type="match status" value="1"/>
</dbReference>
<evidence type="ECO:0000256" key="6">
    <source>
        <dbReference type="ARBA" id="ARBA00022670"/>
    </source>
</evidence>
<evidence type="ECO:0000256" key="4">
    <source>
        <dbReference type="ARBA" id="ARBA00012564"/>
    </source>
</evidence>
<evidence type="ECO:0000313" key="17">
    <source>
        <dbReference type="EMBL" id="MFB9313820.1"/>
    </source>
</evidence>
<dbReference type="Proteomes" id="UP001589750">
    <property type="component" value="Unassembled WGS sequence"/>
</dbReference>
<dbReference type="CDD" id="cd09603">
    <property type="entry name" value="M1_APN_like"/>
    <property type="match status" value="1"/>
</dbReference>
<evidence type="ECO:0000256" key="5">
    <source>
        <dbReference type="ARBA" id="ARBA00015611"/>
    </source>
</evidence>
<comment type="caution">
    <text evidence="17">The sequence shown here is derived from an EMBL/GenBank/DDBJ whole genome shotgun (WGS) entry which is preliminary data.</text>
</comment>
<keyword evidence="10" id="KW-0482">Metalloprotease</keyword>
<feature type="domain" description="Aminopeptidase N-like N-terminal" evidence="16">
    <location>
        <begin position="64"/>
        <end position="231"/>
    </location>
</feature>
<dbReference type="RefSeq" id="WP_140010212.1">
    <property type="nucleotide sequence ID" value="NZ_JBHMDG010000014.1"/>
</dbReference>
<keyword evidence="14" id="KW-0732">Signal</keyword>
<evidence type="ECO:0000256" key="12">
    <source>
        <dbReference type="ARBA" id="ARBA00031533"/>
    </source>
</evidence>
<dbReference type="InterPro" id="IPR050344">
    <property type="entry name" value="Peptidase_M1_aminopeptidases"/>
</dbReference>
<keyword evidence="9" id="KW-0862">Zinc</keyword>
<comment type="similarity">
    <text evidence="3">Belongs to the peptidase M1 family.</text>
</comment>
<evidence type="ECO:0000259" key="16">
    <source>
        <dbReference type="Pfam" id="PF17900"/>
    </source>
</evidence>
<protein>
    <recommendedName>
        <fullName evidence="5">Aminopeptidase N</fullName>
        <ecNumber evidence="4">3.4.11.2</ecNumber>
    </recommendedName>
    <alternativeName>
        <fullName evidence="11">Alanine aminopeptidase</fullName>
    </alternativeName>
    <alternativeName>
        <fullName evidence="12">Lysyl aminopeptidase</fullName>
    </alternativeName>
</protein>
<organism evidence="17 18">
    <name type="scientific">Nocardioides plantarum</name>
    <dbReference type="NCBI Taxonomy" id="29299"/>
    <lineage>
        <taxon>Bacteria</taxon>
        <taxon>Bacillati</taxon>
        <taxon>Actinomycetota</taxon>
        <taxon>Actinomycetes</taxon>
        <taxon>Propionibacteriales</taxon>
        <taxon>Nocardioidaceae</taxon>
        <taxon>Nocardioides</taxon>
    </lineage>
</organism>